<keyword evidence="3" id="KW-1185">Reference proteome</keyword>
<proteinExistence type="predicted"/>
<accession>A0ABQ9XX81</accession>
<gene>
    <name evidence="2" type="ORF">BLNAU_8877</name>
</gene>
<name>A0ABQ9XX81_9EUKA</name>
<evidence type="ECO:0000313" key="3">
    <source>
        <dbReference type="Proteomes" id="UP001281761"/>
    </source>
</evidence>
<dbReference type="EMBL" id="JARBJD010000059">
    <property type="protein sequence ID" value="KAK2956097.1"/>
    <property type="molecule type" value="Genomic_DNA"/>
</dbReference>
<evidence type="ECO:0000313" key="2">
    <source>
        <dbReference type="EMBL" id="KAK2956097.1"/>
    </source>
</evidence>
<protein>
    <submittedName>
        <fullName evidence="2">Uncharacterized protein</fullName>
    </submittedName>
</protein>
<reference evidence="2 3" key="1">
    <citation type="journal article" date="2022" name="bioRxiv">
        <title>Genomics of Preaxostyla Flagellates Illuminates Evolutionary Transitions and the Path Towards Mitochondrial Loss.</title>
        <authorList>
            <person name="Novak L.V.F."/>
            <person name="Treitli S.C."/>
            <person name="Pyrih J."/>
            <person name="Halakuc P."/>
            <person name="Pipaliya S.V."/>
            <person name="Vacek V."/>
            <person name="Brzon O."/>
            <person name="Soukal P."/>
            <person name="Eme L."/>
            <person name="Dacks J.B."/>
            <person name="Karnkowska A."/>
            <person name="Elias M."/>
            <person name="Hampl V."/>
        </authorList>
    </citation>
    <scope>NUCLEOTIDE SEQUENCE [LARGE SCALE GENOMIC DNA]</scope>
    <source>
        <strain evidence="2">NAU3</strain>
        <tissue evidence="2">Gut</tissue>
    </source>
</reference>
<dbReference type="Proteomes" id="UP001281761">
    <property type="component" value="Unassembled WGS sequence"/>
</dbReference>
<sequence>MFIMFYLSNQQHNVDISLIQEDFLTICDSQQVFEELDRIDTLEYLHDSLSAVYERRKQLLNELNRVRQEGMILRQDLTEMRNQISDAVSNIQNAQSELS</sequence>
<organism evidence="2 3">
    <name type="scientific">Blattamonas nauphoetae</name>
    <dbReference type="NCBI Taxonomy" id="2049346"/>
    <lineage>
        <taxon>Eukaryota</taxon>
        <taxon>Metamonada</taxon>
        <taxon>Preaxostyla</taxon>
        <taxon>Oxymonadida</taxon>
        <taxon>Blattamonas</taxon>
    </lineage>
</organism>
<keyword evidence="1" id="KW-0175">Coiled coil</keyword>
<evidence type="ECO:0000256" key="1">
    <source>
        <dbReference type="SAM" id="Coils"/>
    </source>
</evidence>
<comment type="caution">
    <text evidence="2">The sequence shown here is derived from an EMBL/GenBank/DDBJ whole genome shotgun (WGS) entry which is preliminary data.</text>
</comment>
<feature type="coiled-coil region" evidence="1">
    <location>
        <begin position="49"/>
        <end position="97"/>
    </location>
</feature>